<reference evidence="1" key="2">
    <citation type="submission" date="2020-09" db="EMBL/GenBank/DDBJ databases">
        <authorList>
            <person name="Sun Q."/>
            <person name="Ohkuma M."/>
        </authorList>
    </citation>
    <scope>NUCLEOTIDE SEQUENCE</scope>
    <source>
        <strain evidence="1">JCM 3276</strain>
    </source>
</reference>
<gene>
    <name evidence="1" type="ORF">GCM10010171_36110</name>
</gene>
<keyword evidence="2" id="KW-1185">Reference proteome</keyword>
<evidence type="ECO:0000313" key="1">
    <source>
        <dbReference type="EMBL" id="GGS37988.1"/>
    </source>
</evidence>
<dbReference type="Pfam" id="PF15428">
    <property type="entry name" value="Imm26"/>
    <property type="match status" value="1"/>
</dbReference>
<proteinExistence type="predicted"/>
<sequence length="160" mass="17687">MNLRVLKKSRAAPKVGDVFVLSPLEGVYYYGRVVKLDAQWGAGSEHPAIMVYVYALRSTDKRMPSRAELSPPTLLIPPEIVNRLGWSRGYFETIGTLALHPEETLDVHCFLDPVTQRYVDEHFSPLDARTEPCGLAGLGNYNTVDEKVSAALGLPSDTRG</sequence>
<evidence type="ECO:0000313" key="2">
    <source>
        <dbReference type="Proteomes" id="UP000660680"/>
    </source>
</evidence>
<dbReference type="InterPro" id="IPR029278">
    <property type="entry name" value="Imm26"/>
</dbReference>
<organism evidence="1 2">
    <name type="scientific">Actinokineospora fastidiosa</name>
    <dbReference type="NCBI Taxonomy" id="1816"/>
    <lineage>
        <taxon>Bacteria</taxon>
        <taxon>Bacillati</taxon>
        <taxon>Actinomycetota</taxon>
        <taxon>Actinomycetes</taxon>
        <taxon>Pseudonocardiales</taxon>
        <taxon>Pseudonocardiaceae</taxon>
        <taxon>Actinokineospora</taxon>
    </lineage>
</organism>
<comment type="caution">
    <text evidence="1">The sequence shown here is derived from an EMBL/GenBank/DDBJ whole genome shotgun (WGS) entry which is preliminary data.</text>
</comment>
<reference evidence="1" key="1">
    <citation type="journal article" date="2014" name="Int. J. Syst. Evol. Microbiol.">
        <title>Complete genome sequence of Corynebacterium casei LMG S-19264T (=DSM 44701T), isolated from a smear-ripened cheese.</title>
        <authorList>
            <consortium name="US DOE Joint Genome Institute (JGI-PGF)"/>
            <person name="Walter F."/>
            <person name="Albersmeier A."/>
            <person name="Kalinowski J."/>
            <person name="Ruckert C."/>
        </authorList>
    </citation>
    <scope>NUCLEOTIDE SEQUENCE</scope>
    <source>
        <strain evidence="1">JCM 3276</strain>
    </source>
</reference>
<name>A0A918GIE0_9PSEU</name>
<dbReference type="Proteomes" id="UP000660680">
    <property type="component" value="Unassembled WGS sequence"/>
</dbReference>
<protein>
    <recommendedName>
        <fullName evidence="3">Immunity protein 26 of polymorphic toxin system</fullName>
    </recommendedName>
</protein>
<dbReference type="RefSeq" id="WP_189211535.1">
    <property type="nucleotide sequence ID" value="NZ_BMRB01000002.1"/>
</dbReference>
<dbReference type="EMBL" id="BMRB01000002">
    <property type="protein sequence ID" value="GGS37988.1"/>
    <property type="molecule type" value="Genomic_DNA"/>
</dbReference>
<accession>A0A918GIE0</accession>
<dbReference type="AlphaFoldDB" id="A0A918GIE0"/>
<evidence type="ECO:0008006" key="3">
    <source>
        <dbReference type="Google" id="ProtNLM"/>
    </source>
</evidence>